<proteinExistence type="predicted"/>
<keyword evidence="2" id="KW-1185">Reference proteome</keyword>
<gene>
    <name evidence="1" type="ORF">Vadar_000609</name>
</gene>
<organism evidence="1 2">
    <name type="scientific">Vaccinium darrowii</name>
    <dbReference type="NCBI Taxonomy" id="229202"/>
    <lineage>
        <taxon>Eukaryota</taxon>
        <taxon>Viridiplantae</taxon>
        <taxon>Streptophyta</taxon>
        <taxon>Embryophyta</taxon>
        <taxon>Tracheophyta</taxon>
        <taxon>Spermatophyta</taxon>
        <taxon>Magnoliopsida</taxon>
        <taxon>eudicotyledons</taxon>
        <taxon>Gunneridae</taxon>
        <taxon>Pentapetalae</taxon>
        <taxon>asterids</taxon>
        <taxon>Ericales</taxon>
        <taxon>Ericaceae</taxon>
        <taxon>Vaccinioideae</taxon>
        <taxon>Vaccinieae</taxon>
        <taxon>Vaccinium</taxon>
    </lineage>
</organism>
<accession>A0ACB7YT27</accession>
<protein>
    <submittedName>
        <fullName evidence="1">Uncharacterized protein</fullName>
    </submittedName>
</protein>
<comment type="caution">
    <text evidence="1">The sequence shown here is derived from an EMBL/GenBank/DDBJ whole genome shotgun (WGS) entry which is preliminary data.</text>
</comment>
<dbReference type="Proteomes" id="UP000828048">
    <property type="component" value="Chromosome 3"/>
</dbReference>
<name>A0ACB7YT27_9ERIC</name>
<evidence type="ECO:0000313" key="1">
    <source>
        <dbReference type="EMBL" id="KAH7856364.1"/>
    </source>
</evidence>
<reference evidence="1 2" key="1">
    <citation type="journal article" date="2021" name="Hortic Res">
        <title>High-quality reference genome and annotation aids understanding of berry development for evergreen blueberry (Vaccinium darrowii).</title>
        <authorList>
            <person name="Yu J."/>
            <person name="Hulse-Kemp A.M."/>
            <person name="Babiker E."/>
            <person name="Staton M."/>
        </authorList>
    </citation>
    <scope>NUCLEOTIDE SEQUENCE [LARGE SCALE GENOMIC DNA]</scope>
    <source>
        <strain evidence="2">cv. NJ 8807/NJ 8810</strain>
        <tissue evidence="1">Young leaf</tissue>
    </source>
</reference>
<evidence type="ECO:0000313" key="2">
    <source>
        <dbReference type="Proteomes" id="UP000828048"/>
    </source>
</evidence>
<dbReference type="EMBL" id="CM037153">
    <property type="protein sequence ID" value="KAH7856364.1"/>
    <property type="molecule type" value="Genomic_DNA"/>
</dbReference>
<sequence>MSSTHIIPHSAEFCNAMNNFDQDLLAMNISSGADYVCPVGDEDEITYALPSPNRFGEGEASSIDPLSLEKENATDSGGIQVEGSCRHFSLDELLIATKDFDDALVIGTGGFVFCGRPPVDTRLEEEKISLILWAKMCIKKGQHSRIVDPSLNGEIRTKHSLKYFAKLANKCLHFQPKERPTMAEVVKSLEIVLVAQDRQGRRSGIKRMAGFCFGQYGWAEDYYFPDIVIQQKYPRFSLTEIYAATNNFSHGLLINQDSRFRLYKGHMVGGTLEVAIKWYMTSIDEVKAEIQVQSLSGHRNIVALIGVSVEMEMDEIMLVYEYMINGTLHSHLHETGKDPLLWNRRLKICIDIAQGLEYLHTNVELQVTHCNIKPSHIFLDDQWVAKVADFELSRLIIKETKFLKTPLHSRVVDDYEIYGQDPKTSDVYAFGVLLLEVLFAKEAYTRLPYMGEDPLLLWLKGSIKRGTIDEVIDPNLIGKIAPNCLRYYVNIALSCLFKEGIRRPSMGDVLGSLQSTLQLQEAWEKSIETSGELPMAGIPGSYNGVISVDSEFTIGEQSFLVSDLVQPWSYETSSSSE</sequence>